<evidence type="ECO:0000313" key="2">
    <source>
        <dbReference type="Proteomes" id="UP000219922"/>
    </source>
</evidence>
<name>A0A9X6T0P8_BACCE</name>
<proteinExistence type="predicted"/>
<reference evidence="1 2" key="1">
    <citation type="submission" date="2017-09" db="EMBL/GenBank/DDBJ databases">
        <title>Large-scale bioinformatics analysis of Bacillus genomes uncovers conserved roles of natural products in bacterial physiology.</title>
        <authorList>
            <consortium name="Agbiome Team Llc"/>
            <person name="Bleich R.M."/>
            <person name="Grubbs K.J."/>
            <person name="Santa Maria K.C."/>
            <person name="Allen S.E."/>
            <person name="Farag S."/>
            <person name="Shank E.A."/>
            <person name="Bowers A."/>
        </authorList>
    </citation>
    <scope>NUCLEOTIDE SEQUENCE [LARGE SCALE GENOMIC DNA]</scope>
    <source>
        <strain evidence="1 2">AFS092789</strain>
    </source>
</reference>
<dbReference type="Proteomes" id="UP000219922">
    <property type="component" value="Unassembled WGS sequence"/>
</dbReference>
<dbReference type="EMBL" id="NVMX01000015">
    <property type="protein sequence ID" value="PDZ98368.1"/>
    <property type="molecule type" value="Genomic_DNA"/>
</dbReference>
<dbReference type="AlphaFoldDB" id="A0A9X6T0P8"/>
<accession>A0A9X6T0P8</accession>
<sequence>MADRNYPHPVLSKSTDDFNPLKASFDIKVSKKIERMNYQLICSVSLKERNLENLLAEGKIAFLVKIICSATRYREVFQFKDIDYVIKIPATMVEKKVEIYTFIVATEKNESYFSKDFNEYYEGTSFIVYPGDVLAEGAEYQFKVDKKIDSLVKIPSIFTITYNNHKDTPPVDVNTAGEKIIVTLNHENFQKYKDLRELQNQYRHLAALTSSLFILPALVNVINDIRKSLDECNNDYETIKEYIAESEINHRWFKVINMKLQDKGILLNKPEDLVESSLVIAQKLLGDPISNGLQFFDEFLSSGEEDII</sequence>
<gene>
    <name evidence="1" type="ORF">CON36_12605</name>
</gene>
<protein>
    <submittedName>
        <fullName evidence="1">Uncharacterized protein</fullName>
    </submittedName>
</protein>
<dbReference type="RefSeq" id="WP_098005559.1">
    <property type="nucleotide sequence ID" value="NZ_NTVH01000008.1"/>
</dbReference>
<comment type="caution">
    <text evidence="1">The sequence shown here is derived from an EMBL/GenBank/DDBJ whole genome shotgun (WGS) entry which is preliminary data.</text>
</comment>
<organism evidence="1 2">
    <name type="scientific">Bacillus cereus</name>
    <dbReference type="NCBI Taxonomy" id="1396"/>
    <lineage>
        <taxon>Bacteria</taxon>
        <taxon>Bacillati</taxon>
        <taxon>Bacillota</taxon>
        <taxon>Bacilli</taxon>
        <taxon>Bacillales</taxon>
        <taxon>Bacillaceae</taxon>
        <taxon>Bacillus</taxon>
        <taxon>Bacillus cereus group</taxon>
    </lineage>
</organism>
<evidence type="ECO:0000313" key="1">
    <source>
        <dbReference type="EMBL" id="PDZ98368.1"/>
    </source>
</evidence>